<evidence type="ECO:0000256" key="6">
    <source>
        <dbReference type="ARBA" id="ARBA00009320"/>
    </source>
</evidence>
<dbReference type="PANTHER" id="PTHR42743">
    <property type="entry name" value="AMINO-ACID AMINOTRANSFERASE"/>
    <property type="match status" value="1"/>
</dbReference>
<evidence type="ECO:0000256" key="10">
    <source>
        <dbReference type="ARBA" id="ARBA00022898"/>
    </source>
</evidence>
<dbReference type="Gene3D" id="3.30.470.10">
    <property type="match status" value="1"/>
</dbReference>
<dbReference type="Proteomes" id="UP001594351">
    <property type="component" value="Unassembled WGS sequence"/>
</dbReference>
<dbReference type="Pfam" id="PF01063">
    <property type="entry name" value="Aminotran_4"/>
    <property type="match status" value="1"/>
</dbReference>
<dbReference type="EMBL" id="JBHPBY010000026">
    <property type="protein sequence ID" value="MFC1849221.1"/>
    <property type="molecule type" value="Genomic_DNA"/>
</dbReference>
<sequence length="293" mass="32630">MGTCIYINGEYYTDRDKACVSVFDHGYLYGDGVFEGIRVYDGLIFKCKEHINRLYESAKSLLLDIQISQAELTNLLVETVRRSELRDAYVRLVVSRGIGDLGLDIRLCKKPTVVIIVDKISLYPPACYENGLKVITTTTRRSRPDSLNCQIKSCNYLNNILAKIEVIRAGADEGIMLNDAGYVTEATADNIFIVSNDLLITPSHYFGILQGITRNTILRIALDMGLQAEVWGILVHDIYNAEECFLSGSAAEIIPVVECDGRVIADGKPGPIFKKLLGRFRETTKTEGILVYS</sequence>
<keyword evidence="19" id="KW-1185">Reference proteome</keyword>
<dbReference type="InterPro" id="IPR018300">
    <property type="entry name" value="Aminotrans_IV_CS"/>
</dbReference>
<dbReference type="InterPro" id="IPR036038">
    <property type="entry name" value="Aminotransferase-like"/>
</dbReference>
<reference evidence="18 19" key="1">
    <citation type="submission" date="2024-09" db="EMBL/GenBank/DDBJ databases">
        <title>Laminarin stimulates single cell rates of sulfate reduction while oxygen inhibits transcriptomic activity in coastal marine sediment.</title>
        <authorList>
            <person name="Lindsay M."/>
            <person name="Orcutt B."/>
            <person name="Emerson D."/>
            <person name="Stepanauskas R."/>
            <person name="D'Angelo T."/>
        </authorList>
    </citation>
    <scope>NUCLEOTIDE SEQUENCE [LARGE SCALE GENOMIC DNA]</scope>
    <source>
        <strain evidence="18">SAG AM-311-K15</strain>
    </source>
</reference>
<organism evidence="18 19">
    <name type="scientific">candidate division CSSED10-310 bacterium</name>
    <dbReference type="NCBI Taxonomy" id="2855610"/>
    <lineage>
        <taxon>Bacteria</taxon>
        <taxon>Bacteria division CSSED10-310</taxon>
    </lineage>
</organism>
<dbReference type="GO" id="GO:0004084">
    <property type="term" value="F:branched-chain-amino-acid transaminase activity"/>
    <property type="evidence" value="ECO:0007669"/>
    <property type="project" value="UniProtKB-EC"/>
</dbReference>
<proteinExistence type="inferred from homology"/>
<keyword evidence="10 16" id="KW-0663">Pyridoxal phosphate</keyword>
<dbReference type="InterPro" id="IPR005785">
    <property type="entry name" value="B_amino_transI"/>
</dbReference>
<evidence type="ECO:0000256" key="5">
    <source>
        <dbReference type="ARBA" id="ARBA00005072"/>
    </source>
</evidence>
<evidence type="ECO:0000256" key="8">
    <source>
        <dbReference type="ARBA" id="ARBA00022605"/>
    </source>
</evidence>
<evidence type="ECO:0000256" key="12">
    <source>
        <dbReference type="ARBA" id="ARBA00048212"/>
    </source>
</evidence>
<dbReference type="InterPro" id="IPR050571">
    <property type="entry name" value="Class-IV_PLP-Dep_Aminotrnsfr"/>
</dbReference>
<comment type="pathway">
    <text evidence="5 17">Amino-acid biosynthesis; L-leucine biosynthesis; L-leucine from 3-methyl-2-oxobutanoate: step 4/4.</text>
</comment>
<dbReference type="PROSITE" id="PS00770">
    <property type="entry name" value="AA_TRANSFER_CLASS_4"/>
    <property type="match status" value="1"/>
</dbReference>
<dbReference type="NCBIfam" id="TIGR01122">
    <property type="entry name" value="ilvE_I"/>
    <property type="match status" value="1"/>
</dbReference>
<keyword evidence="7 17" id="KW-0032">Aminotransferase</keyword>
<evidence type="ECO:0000256" key="7">
    <source>
        <dbReference type="ARBA" id="ARBA00022576"/>
    </source>
</evidence>
<comment type="catalytic activity">
    <reaction evidence="14 17">
        <text>L-leucine + 2-oxoglutarate = 4-methyl-2-oxopentanoate + L-glutamate</text>
        <dbReference type="Rhea" id="RHEA:18321"/>
        <dbReference type="ChEBI" id="CHEBI:16810"/>
        <dbReference type="ChEBI" id="CHEBI:17865"/>
        <dbReference type="ChEBI" id="CHEBI:29985"/>
        <dbReference type="ChEBI" id="CHEBI:57427"/>
        <dbReference type="EC" id="2.6.1.42"/>
    </reaction>
</comment>
<evidence type="ECO:0000256" key="11">
    <source>
        <dbReference type="ARBA" id="ARBA00023304"/>
    </source>
</evidence>
<evidence type="ECO:0000313" key="18">
    <source>
        <dbReference type="EMBL" id="MFC1849221.1"/>
    </source>
</evidence>
<evidence type="ECO:0000256" key="9">
    <source>
        <dbReference type="ARBA" id="ARBA00022679"/>
    </source>
</evidence>
<keyword evidence="8 17" id="KW-0028">Amino-acid biosynthesis</keyword>
<evidence type="ECO:0000256" key="4">
    <source>
        <dbReference type="ARBA" id="ARBA00004931"/>
    </source>
</evidence>
<dbReference type="PANTHER" id="PTHR42743:SF11">
    <property type="entry name" value="AMINODEOXYCHORISMATE LYASE"/>
    <property type="match status" value="1"/>
</dbReference>
<comment type="cofactor">
    <cofactor evidence="1 16">
        <name>pyridoxal 5'-phosphate</name>
        <dbReference type="ChEBI" id="CHEBI:597326"/>
    </cofactor>
</comment>
<keyword evidence="9 17" id="KW-0808">Transferase</keyword>
<protein>
    <recommendedName>
        <fullName evidence="17">Branched-chain-amino-acid aminotransferase</fullName>
        <shortName evidence="17">BCAT</shortName>
        <ecNumber evidence="17">2.6.1.42</ecNumber>
    </recommendedName>
</protein>
<dbReference type="NCBIfam" id="NF006185">
    <property type="entry name" value="PRK08320.1"/>
    <property type="match status" value="1"/>
</dbReference>
<dbReference type="InterPro" id="IPR043132">
    <property type="entry name" value="BCAT-like_C"/>
</dbReference>
<comment type="similarity">
    <text evidence="6 15">Belongs to the class-IV pyridoxal-phosphate-dependent aminotransferase family.</text>
</comment>
<comment type="pathway">
    <text evidence="3 17">Amino-acid biosynthesis; L-isoleucine biosynthesis; L-isoleucine from 2-oxobutanoate: step 4/4.</text>
</comment>
<evidence type="ECO:0000256" key="1">
    <source>
        <dbReference type="ARBA" id="ARBA00001933"/>
    </source>
</evidence>
<comment type="caution">
    <text evidence="18">The sequence shown here is derived from an EMBL/GenBank/DDBJ whole genome shotgun (WGS) entry which is preliminary data.</text>
</comment>
<dbReference type="CDD" id="cd01558">
    <property type="entry name" value="D-AAT_like"/>
    <property type="match status" value="1"/>
</dbReference>
<gene>
    <name evidence="17 18" type="primary">ilvE</name>
    <name evidence="18" type="ORF">ACFL27_03330</name>
</gene>
<keyword evidence="11 17" id="KW-0100">Branched-chain amino acid biosynthesis</keyword>
<evidence type="ECO:0000256" key="3">
    <source>
        <dbReference type="ARBA" id="ARBA00004824"/>
    </source>
</evidence>
<name>A0ABV6YSQ4_UNCC1</name>
<comment type="pathway">
    <text evidence="4 17">Amino-acid biosynthesis; L-valine biosynthesis; L-valine from pyruvate: step 4/4.</text>
</comment>
<evidence type="ECO:0000256" key="16">
    <source>
        <dbReference type="RuleBase" id="RU004516"/>
    </source>
</evidence>
<evidence type="ECO:0000256" key="13">
    <source>
        <dbReference type="ARBA" id="ARBA00048798"/>
    </source>
</evidence>
<evidence type="ECO:0000256" key="2">
    <source>
        <dbReference type="ARBA" id="ARBA00003109"/>
    </source>
</evidence>
<evidence type="ECO:0000313" key="19">
    <source>
        <dbReference type="Proteomes" id="UP001594351"/>
    </source>
</evidence>
<accession>A0ABV6YSQ4</accession>
<dbReference type="EC" id="2.6.1.42" evidence="17"/>
<dbReference type="SUPFAM" id="SSF56752">
    <property type="entry name" value="D-aminoacid aminotransferase-like PLP-dependent enzymes"/>
    <property type="match status" value="1"/>
</dbReference>
<comment type="function">
    <text evidence="2 17">Acts on leucine, isoleucine and valine.</text>
</comment>
<comment type="catalytic activity">
    <reaction evidence="13 17">
        <text>L-isoleucine + 2-oxoglutarate = (S)-3-methyl-2-oxopentanoate + L-glutamate</text>
        <dbReference type="Rhea" id="RHEA:24801"/>
        <dbReference type="ChEBI" id="CHEBI:16810"/>
        <dbReference type="ChEBI" id="CHEBI:29985"/>
        <dbReference type="ChEBI" id="CHEBI:35146"/>
        <dbReference type="ChEBI" id="CHEBI:58045"/>
        <dbReference type="EC" id="2.6.1.42"/>
    </reaction>
</comment>
<dbReference type="Gene3D" id="3.20.10.10">
    <property type="entry name" value="D-amino Acid Aminotransferase, subunit A, domain 2"/>
    <property type="match status" value="1"/>
</dbReference>
<comment type="catalytic activity">
    <reaction evidence="12 17">
        <text>L-valine + 2-oxoglutarate = 3-methyl-2-oxobutanoate + L-glutamate</text>
        <dbReference type="Rhea" id="RHEA:24813"/>
        <dbReference type="ChEBI" id="CHEBI:11851"/>
        <dbReference type="ChEBI" id="CHEBI:16810"/>
        <dbReference type="ChEBI" id="CHEBI:29985"/>
        <dbReference type="ChEBI" id="CHEBI:57762"/>
        <dbReference type="EC" id="2.6.1.42"/>
    </reaction>
</comment>
<dbReference type="InterPro" id="IPR001544">
    <property type="entry name" value="Aminotrans_IV"/>
</dbReference>
<evidence type="ECO:0000256" key="17">
    <source>
        <dbReference type="RuleBase" id="RU364094"/>
    </source>
</evidence>
<evidence type="ECO:0000256" key="15">
    <source>
        <dbReference type="RuleBase" id="RU004106"/>
    </source>
</evidence>
<evidence type="ECO:0000256" key="14">
    <source>
        <dbReference type="ARBA" id="ARBA00049229"/>
    </source>
</evidence>
<dbReference type="InterPro" id="IPR043131">
    <property type="entry name" value="BCAT-like_N"/>
</dbReference>